<reference evidence="1 2" key="1">
    <citation type="journal article" date="2016" name="J. Dairy Sci.">
        <title>Characterization and adsorption of Lactobacillus virulent phage P1.</title>
        <authorList>
            <person name="Chen X."/>
            <person name="Xi Y."/>
            <person name="Zhang H."/>
            <person name="Wang Z."/>
            <person name="Fan M."/>
            <person name="Liu Y."/>
            <person name="Wu W."/>
        </authorList>
    </citation>
    <scope>NUCLEOTIDE SEQUENCE [LARGE SCALE GENOMIC DNA]</scope>
</reference>
<keyword evidence="2" id="KW-1185">Reference proteome</keyword>
<proteinExistence type="predicted"/>
<dbReference type="EMBL" id="KX223815">
    <property type="protein sequence ID" value="ANO57961.1"/>
    <property type="molecule type" value="Genomic_DNA"/>
</dbReference>
<evidence type="ECO:0000313" key="1">
    <source>
        <dbReference type="EMBL" id="ANO57961.1"/>
    </source>
</evidence>
<sequence>MMKFMSAKEAQELSRENKEARVEYYLEDIEHDKKVQVIKREIEKTVRNGEDYVYIHFWTRTDDDRAEAIEQYFSKLGYYISFGRSWCRVRLFRSNLPKPPKISR</sequence>
<accession>A0A1S5RCR4</accession>
<name>A0A1S5RCR4_9CAUD</name>
<organism evidence="1 2">
    <name type="scientific">Lactobacillus phage P1</name>
    <dbReference type="NCBI Taxonomy" id="1846168"/>
    <lineage>
        <taxon>Viruses</taxon>
        <taxon>Duplodnaviria</taxon>
        <taxon>Heunggongvirae</taxon>
        <taxon>Uroviricota</taxon>
        <taxon>Caudoviricetes</taxon>
        <taxon>Tybeckvirinae</taxon>
        <taxon>Maenadvirus</taxon>
        <taxon>Maenadvirus P1</taxon>
    </lineage>
</organism>
<protein>
    <submittedName>
        <fullName evidence="1">Uncharacterized protein</fullName>
    </submittedName>
</protein>
<gene>
    <name evidence="1" type="ORF">LVP1_g032</name>
</gene>
<evidence type="ECO:0000313" key="2">
    <source>
        <dbReference type="Proteomes" id="UP000222183"/>
    </source>
</evidence>
<dbReference type="Proteomes" id="UP000222183">
    <property type="component" value="Segment"/>
</dbReference>